<dbReference type="InterPro" id="IPR025877">
    <property type="entry name" value="MobA-like_NTP_Trfase"/>
</dbReference>
<evidence type="ECO:0000313" key="2">
    <source>
        <dbReference type="EMBL" id="MDQ0162940.1"/>
    </source>
</evidence>
<dbReference type="RefSeq" id="WP_419152188.1">
    <property type="nucleotide sequence ID" value="NZ_JAUSTR010000008.1"/>
</dbReference>
<protein>
    <submittedName>
        <fullName evidence="2">Molybdenum cofactor cytidylyltransferase</fullName>
        <ecNumber evidence="2">2.7.7.76</ecNumber>
    </submittedName>
</protein>
<keyword evidence="3" id="KW-1185">Reference proteome</keyword>
<dbReference type="EMBL" id="JAUSTR010000008">
    <property type="protein sequence ID" value="MDQ0162940.1"/>
    <property type="molecule type" value="Genomic_DNA"/>
</dbReference>
<dbReference type="Proteomes" id="UP001225646">
    <property type="component" value="Unassembled WGS sequence"/>
</dbReference>
<evidence type="ECO:0000259" key="1">
    <source>
        <dbReference type="Pfam" id="PF12804"/>
    </source>
</evidence>
<evidence type="ECO:0000313" key="3">
    <source>
        <dbReference type="Proteomes" id="UP001225646"/>
    </source>
</evidence>
<feature type="domain" description="MobA-like NTP transferase" evidence="1">
    <location>
        <begin position="7"/>
        <end position="167"/>
    </location>
</feature>
<organism evidence="2 3">
    <name type="scientific">Aeribacillus alveayuensis</name>
    <dbReference type="NCBI Taxonomy" id="279215"/>
    <lineage>
        <taxon>Bacteria</taxon>
        <taxon>Bacillati</taxon>
        <taxon>Bacillota</taxon>
        <taxon>Bacilli</taxon>
        <taxon>Bacillales</taxon>
        <taxon>Bacillaceae</taxon>
        <taxon>Aeribacillus</taxon>
    </lineage>
</organism>
<accession>A0ABT9VPM3</accession>
<dbReference type="SUPFAM" id="SSF53448">
    <property type="entry name" value="Nucleotide-diphospho-sugar transferases"/>
    <property type="match status" value="1"/>
</dbReference>
<gene>
    <name evidence="2" type="ORF">J2S06_002017</name>
</gene>
<dbReference type="GO" id="GO:0061602">
    <property type="term" value="F:molybdenum cofactor cytidylyltransferase activity"/>
    <property type="evidence" value="ECO:0007669"/>
    <property type="project" value="UniProtKB-EC"/>
</dbReference>
<dbReference type="Pfam" id="PF12804">
    <property type="entry name" value="NTP_transf_3"/>
    <property type="match status" value="1"/>
</dbReference>
<dbReference type="Gene3D" id="3.90.550.10">
    <property type="entry name" value="Spore Coat Polysaccharide Biosynthesis Protein SpsA, Chain A"/>
    <property type="match status" value="1"/>
</dbReference>
<dbReference type="EC" id="2.7.7.76" evidence="2"/>
<dbReference type="InterPro" id="IPR029044">
    <property type="entry name" value="Nucleotide-diphossugar_trans"/>
</dbReference>
<dbReference type="PANTHER" id="PTHR43777:SF1">
    <property type="entry name" value="MOLYBDENUM COFACTOR CYTIDYLYLTRANSFERASE"/>
    <property type="match status" value="1"/>
</dbReference>
<keyword evidence="2" id="KW-0548">Nucleotidyltransferase</keyword>
<dbReference type="PANTHER" id="PTHR43777">
    <property type="entry name" value="MOLYBDENUM COFACTOR CYTIDYLYLTRANSFERASE"/>
    <property type="match status" value="1"/>
</dbReference>
<reference evidence="2 3" key="1">
    <citation type="submission" date="2023-07" db="EMBL/GenBank/DDBJ databases">
        <title>Genomic Encyclopedia of Type Strains, Phase IV (KMG-IV): sequencing the most valuable type-strain genomes for metagenomic binning, comparative biology and taxonomic classification.</title>
        <authorList>
            <person name="Goeker M."/>
        </authorList>
    </citation>
    <scope>NUCLEOTIDE SEQUENCE [LARGE SCALE GENOMIC DNA]</scope>
    <source>
        <strain evidence="2 3">DSM 19092</strain>
    </source>
</reference>
<sequence length="200" mass="22195">MRKNIWGLILASGFSTRMGTPKLLLPFNGKTIIQHVMDESKKSQLSGIVVVINPEIDELKMEVSKAAVNRIVLNNIANQGMSTSLKAGLKSVPETTDAVVVLLGDQPLIAADDIDAVIQCYERNGNPLIVQAKYRTKKGHPVLFDHAMFSHLFKVRGDEGARSIIKNFPNNICFAAIEKPYPHDIDTPKDYEKLLRKEVS</sequence>
<name>A0ABT9VPM3_9BACI</name>
<keyword evidence="2" id="KW-0808">Transferase</keyword>
<proteinExistence type="predicted"/>
<comment type="caution">
    <text evidence="2">The sequence shown here is derived from an EMBL/GenBank/DDBJ whole genome shotgun (WGS) entry which is preliminary data.</text>
</comment>
<dbReference type="CDD" id="cd04182">
    <property type="entry name" value="GT_2_like_f"/>
    <property type="match status" value="1"/>
</dbReference>